<dbReference type="FunFam" id="1.10.10.60:FF:000114">
    <property type="entry name" value="cyclin-D-binding Myb-like transcription factor 1 isoform X1"/>
    <property type="match status" value="1"/>
</dbReference>
<evidence type="ECO:0000313" key="6">
    <source>
        <dbReference type="RefSeq" id="XP_038840690.1"/>
    </source>
</evidence>
<dbReference type="SMART" id="SM00717">
    <property type="entry name" value="SANT"/>
    <property type="match status" value="1"/>
</dbReference>
<dbReference type="RefSeq" id="XP_038840690.1">
    <property type="nucleotide sequence ID" value="XM_038984762.1"/>
</dbReference>
<evidence type="ECO:0000256" key="1">
    <source>
        <dbReference type="ARBA" id="ARBA00004123"/>
    </source>
</evidence>
<evidence type="ECO:0000256" key="3">
    <source>
        <dbReference type="ARBA" id="ARBA00023242"/>
    </source>
</evidence>
<dbReference type="PANTHER" id="PTHR46380">
    <property type="entry name" value="CYCLIN-D-BINDING MYB-LIKE TRANSCRIPTION FACTOR 1"/>
    <property type="match status" value="1"/>
</dbReference>
<dbReference type="Pfam" id="PF00249">
    <property type="entry name" value="Myb_DNA-binding"/>
    <property type="match status" value="1"/>
</dbReference>
<dbReference type="Pfam" id="PF20588">
    <property type="entry name" value="DMTF1_N"/>
    <property type="match status" value="1"/>
</dbReference>
<dbReference type="InterPro" id="IPR001005">
    <property type="entry name" value="SANT/Myb"/>
</dbReference>
<dbReference type="GO" id="GO:0005634">
    <property type="term" value="C:nucleus"/>
    <property type="evidence" value="ECO:0007669"/>
    <property type="project" value="UniProtKB-SubCell"/>
</dbReference>
<name>A0A8U0QCI1_SALNM</name>
<keyword evidence="5" id="KW-1185">Reference proteome</keyword>
<dbReference type="InterPro" id="IPR046775">
    <property type="entry name" value="DMTF1_N"/>
</dbReference>
<dbReference type="Gene3D" id="1.10.10.60">
    <property type="entry name" value="Homeodomain-like"/>
    <property type="match status" value="1"/>
</dbReference>
<organism evidence="5 6">
    <name type="scientific">Salvelinus namaycush</name>
    <name type="common">Lake trout</name>
    <name type="synonym">Salmo namaycush</name>
    <dbReference type="NCBI Taxonomy" id="8040"/>
    <lineage>
        <taxon>Eukaryota</taxon>
        <taxon>Metazoa</taxon>
        <taxon>Chordata</taxon>
        <taxon>Craniata</taxon>
        <taxon>Vertebrata</taxon>
        <taxon>Euteleostomi</taxon>
        <taxon>Actinopterygii</taxon>
        <taxon>Neopterygii</taxon>
        <taxon>Teleostei</taxon>
        <taxon>Protacanthopterygii</taxon>
        <taxon>Salmoniformes</taxon>
        <taxon>Salmonidae</taxon>
        <taxon>Salmoninae</taxon>
        <taxon>Salvelinus</taxon>
    </lineage>
</organism>
<dbReference type="GO" id="GO:0000981">
    <property type="term" value="F:DNA-binding transcription factor activity, RNA polymerase II-specific"/>
    <property type="evidence" value="ECO:0007669"/>
    <property type="project" value="TreeGrafter"/>
</dbReference>
<evidence type="ECO:0000256" key="2">
    <source>
        <dbReference type="ARBA" id="ARBA00023125"/>
    </source>
</evidence>
<sequence length="800" mass="87261">MYISTSITSYPCTLTRMSTGEDEDSVTLESVNSVTLTQDSDGSIILHCPPHEGDESFEVTMTTTADSDITEEGVAQIQILQSSDPQNSEEISPVSQAWFTTKEDKDTLVNKGHKWKQGMWSKEEIDLLMSNIQHYVKGRGMEDPAEIIFEMSKEERKDFYRSVAWGLNRPLFAVYRRVLRMYDNRNHVGKYSPEEINKLKELRQKHGNDWATIGAALGRSASSVKDRCRLMKDTCNTGQTLDPGGFMIQEAGQTLYPGGFMIQEAGQTLYPGGFMIQEAGQTLYPGGVMIQEAGQTLYPGGFMIQEAGQTLYPGGFMIQEAGQTLYPGGFMIQEAGQILYPGGFMIQEAGQTLYPGGFMIQEAGQILYPGGFMIQEAGQILYPGGFMIQEAGQILYPGGFMIQEAGQTLYPGGFMIQEAGQTLYPGGFMIQEAGQILYPGGFMIQEAGQTLYPGGFMIQEAGQILYPGGFMIQEAGQILYPGGFMIQVVERQADQLSMKCKQGIVELDVDDENELKWEELAGGWSSVRSPQWLRSKWWSIKRQVANHKELPFHVLLKGLQELMETQVPLGAGTGPGSPSPSLQIRVTRLEECCSSAPRPVTALQIPLQITHLASDSAGASDTETITLNTAALQTLQILPSFHLHPTGTPGTYFLQTAANQSLPLSLSSNPTVTLTASSSPSSPEHIILHSLSTEGLCSNDSVIIQTVTSDHTSPEPLCQSQLVVEMQGEEPEQNFLIGSSEDGATETPEPMTDSFTAKVLDSPSQEEHSGIAKGAVLIVSPTNVSSTLTDLILENQDGSD</sequence>
<dbReference type="GeneID" id="120039306"/>
<dbReference type="GO" id="GO:0000978">
    <property type="term" value="F:RNA polymerase II cis-regulatory region sequence-specific DNA binding"/>
    <property type="evidence" value="ECO:0007669"/>
    <property type="project" value="TreeGrafter"/>
</dbReference>
<proteinExistence type="predicted"/>
<dbReference type="Proteomes" id="UP000808372">
    <property type="component" value="Unplaced"/>
</dbReference>
<dbReference type="CDD" id="cd00167">
    <property type="entry name" value="SANT"/>
    <property type="match status" value="1"/>
</dbReference>
<dbReference type="PANTHER" id="PTHR46380:SF2">
    <property type="entry name" value="CYCLIN-D-BINDING MYB-LIKE TRANSCRIPTION FACTOR 1"/>
    <property type="match status" value="1"/>
</dbReference>
<reference evidence="6" key="1">
    <citation type="submission" date="2025-08" db="UniProtKB">
        <authorList>
            <consortium name="RefSeq"/>
        </authorList>
    </citation>
    <scope>IDENTIFICATION</scope>
    <source>
        <tissue evidence="6">White muscle</tissue>
    </source>
</reference>
<dbReference type="SUPFAM" id="SSF46689">
    <property type="entry name" value="Homeodomain-like"/>
    <property type="match status" value="1"/>
</dbReference>
<protein>
    <submittedName>
        <fullName evidence="6">Cyclin-D-binding Myb-like transcription factor 1</fullName>
    </submittedName>
</protein>
<comment type="subcellular location">
    <subcellularLocation>
        <location evidence="1">Nucleus</location>
    </subcellularLocation>
</comment>
<evidence type="ECO:0000259" key="4">
    <source>
        <dbReference type="SMART" id="SM00717"/>
    </source>
</evidence>
<keyword evidence="2" id="KW-0238">DNA-binding</keyword>
<dbReference type="AlphaFoldDB" id="A0A8U0QCI1"/>
<gene>
    <name evidence="6" type="primary">dmtf1</name>
</gene>
<dbReference type="InterPro" id="IPR009057">
    <property type="entry name" value="Homeodomain-like_sf"/>
</dbReference>
<dbReference type="CTD" id="9988"/>
<accession>A0A8U0QCI1</accession>
<evidence type="ECO:0000313" key="5">
    <source>
        <dbReference type="Proteomes" id="UP000808372"/>
    </source>
</evidence>
<feature type="domain" description="Myb-like" evidence="4">
    <location>
        <begin position="187"/>
        <end position="234"/>
    </location>
</feature>
<dbReference type="KEGG" id="snh:120039306"/>
<dbReference type="InterPro" id="IPR051651">
    <property type="entry name" value="DMTF1_DNA-bind_reg"/>
</dbReference>
<keyword evidence="3" id="KW-0539">Nucleus</keyword>